<dbReference type="Proteomes" id="UP000032737">
    <property type="component" value="Chromosome"/>
</dbReference>
<proteinExistence type="predicted"/>
<dbReference type="STRING" id="61635.BN85307900"/>
<reference evidence="1 2" key="1">
    <citation type="journal article" date="2013" name="J. Mol. Microbiol. Biotechnol.">
        <title>Analysis of the Complete Genomes of Acholeplasma brassicae , A. palmae and A. laidlawii and Their Comparison to the Obligate Parasites from ' Candidatus Phytoplasma'.</title>
        <authorList>
            <person name="Kube M."/>
            <person name="Siewert C."/>
            <person name="Migdoll A.M."/>
            <person name="Duduk B."/>
            <person name="Holz S."/>
            <person name="Rabus R."/>
            <person name="Seemuller E."/>
            <person name="Mitrovic J."/>
            <person name="Muller I."/>
            <person name="Buttner C."/>
            <person name="Reinhardt R."/>
        </authorList>
    </citation>
    <scope>NUCLEOTIDE SEQUENCE [LARGE SCALE GENOMIC DNA]</scope>
    <source>
        <strain evidence="2">0502</strain>
    </source>
</reference>
<dbReference type="KEGG" id="abra:BN85307900"/>
<dbReference type="Gene3D" id="2.60.120.10">
    <property type="entry name" value="Jelly Rolls"/>
    <property type="match status" value="1"/>
</dbReference>
<gene>
    <name evidence="1" type="ORF">BN85307900</name>
</gene>
<dbReference type="InterPro" id="IPR011051">
    <property type="entry name" value="RmlC_Cupin_sf"/>
</dbReference>
<dbReference type="AlphaFoldDB" id="U4KNH7"/>
<dbReference type="HOGENOM" id="CLU_143351_0_0_14"/>
<dbReference type="EMBL" id="FO681348">
    <property type="protein sequence ID" value="CCV65811.1"/>
    <property type="molecule type" value="Genomic_DNA"/>
</dbReference>
<organism evidence="1 2">
    <name type="scientific">Acholeplasma brassicae</name>
    <dbReference type="NCBI Taxonomy" id="61635"/>
    <lineage>
        <taxon>Bacteria</taxon>
        <taxon>Bacillati</taxon>
        <taxon>Mycoplasmatota</taxon>
        <taxon>Mollicutes</taxon>
        <taxon>Acholeplasmatales</taxon>
        <taxon>Acholeplasmataceae</taxon>
        <taxon>Acholeplasma</taxon>
    </lineage>
</organism>
<accession>U4KNH7</accession>
<dbReference type="RefSeq" id="WP_030004674.1">
    <property type="nucleotide sequence ID" value="NC_022549.1"/>
</dbReference>
<protein>
    <recommendedName>
        <fullName evidence="3">Cupin 2 conserved barrel domain-containing protein</fullName>
    </recommendedName>
</protein>
<dbReference type="InterPro" id="IPR014710">
    <property type="entry name" value="RmlC-like_jellyroll"/>
</dbReference>
<sequence>MKLYEQHLFDGIGYQKLFHYNAWRVAILNYIDELDCDNITHFQAHLNTDEAFVLLEGEAIIFFLNEDQSIEAVSLQKNVVLNVKKGVYHNHTLSKDAKLLIIENEDTCDENSPHYELSLEQRAFIIKHKVG</sequence>
<evidence type="ECO:0000313" key="1">
    <source>
        <dbReference type="EMBL" id="CCV65811.1"/>
    </source>
</evidence>
<keyword evidence="2" id="KW-1185">Reference proteome</keyword>
<evidence type="ECO:0000313" key="2">
    <source>
        <dbReference type="Proteomes" id="UP000032737"/>
    </source>
</evidence>
<evidence type="ECO:0008006" key="3">
    <source>
        <dbReference type="Google" id="ProtNLM"/>
    </source>
</evidence>
<dbReference type="SUPFAM" id="SSF51182">
    <property type="entry name" value="RmlC-like cupins"/>
    <property type="match status" value="1"/>
</dbReference>
<name>U4KNH7_9MOLU</name>